<reference evidence="2" key="1">
    <citation type="journal article" date="2019" name="bioRxiv">
        <title>The Genome of the Zebra Mussel, Dreissena polymorpha: A Resource for Invasive Species Research.</title>
        <authorList>
            <person name="McCartney M.A."/>
            <person name="Auch B."/>
            <person name="Kono T."/>
            <person name="Mallez S."/>
            <person name="Zhang Y."/>
            <person name="Obille A."/>
            <person name="Becker A."/>
            <person name="Abrahante J.E."/>
            <person name="Garbe J."/>
            <person name="Badalamenti J.P."/>
            <person name="Herman A."/>
            <person name="Mangelson H."/>
            <person name="Liachko I."/>
            <person name="Sullivan S."/>
            <person name="Sone E.D."/>
            <person name="Koren S."/>
            <person name="Silverstein K.A.T."/>
            <person name="Beckman K.B."/>
            <person name="Gohl D.M."/>
        </authorList>
    </citation>
    <scope>NUCLEOTIDE SEQUENCE</scope>
    <source>
        <strain evidence="2">Duluth1</strain>
        <tissue evidence="2">Whole animal</tissue>
    </source>
</reference>
<dbReference type="PROSITE" id="PS50097">
    <property type="entry name" value="BTB"/>
    <property type="match status" value="1"/>
</dbReference>
<dbReference type="InterPro" id="IPR000210">
    <property type="entry name" value="BTB/POZ_dom"/>
</dbReference>
<dbReference type="AlphaFoldDB" id="A0A9D4F5H1"/>
<protein>
    <recommendedName>
        <fullName evidence="1">BTB domain-containing protein</fullName>
    </recommendedName>
</protein>
<proteinExistence type="predicted"/>
<dbReference type="Gene3D" id="3.30.710.10">
    <property type="entry name" value="Potassium Channel Kv1.1, Chain A"/>
    <property type="match status" value="1"/>
</dbReference>
<evidence type="ECO:0000259" key="1">
    <source>
        <dbReference type="PROSITE" id="PS50097"/>
    </source>
</evidence>
<organism evidence="2 3">
    <name type="scientific">Dreissena polymorpha</name>
    <name type="common">Zebra mussel</name>
    <name type="synonym">Mytilus polymorpha</name>
    <dbReference type="NCBI Taxonomy" id="45954"/>
    <lineage>
        <taxon>Eukaryota</taxon>
        <taxon>Metazoa</taxon>
        <taxon>Spiralia</taxon>
        <taxon>Lophotrochozoa</taxon>
        <taxon>Mollusca</taxon>
        <taxon>Bivalvia</taxon>
        <taxon>Autobranchia</taxon>
        <taxon>Heteroconchia</taxon>
        <taxon>Euheterodonta</taxon>
        <taxon>Imparidentia</taxon>
        <taxon>Neoheterodontei</taxon>
        <taxon>Myida</taxon>
        <taxon>Dreissenoidea</taxon>
        <taxon>Dreissenidae</taxon>
        <taxon>Dreissena</taxon>
    </lineage>
</organism>
<dbReference type="EMBL" id="JAIWYP010000007">
    <property type="protein sequence ID" value="KAH3791323.1"/>
    <property type="molecule type" value="Genomic_DNA"/>
</dbReference>
<dbReference type="CDD" id="cd18186">
    <property type="entry name" value="BTB_POZ_ZBTB_KLHL-like"/>
    <property type="match status" value="1"/>
</dbReference>
<reference evidence="2" key="2">
    <citation type="submission" date="2020-11" db="EMBL/GenBank/DDBJ databases">
        <authorList>
            <person name="McCartney M.A."/>
            <person name="Auch B."/>
            <person name="Kono T."/>
            <person name="Mallez S."/>
            <person name="Becker A."/>
            <person name="Gohl D.M."/>
            <person name="Silverstein K.A.T."/>
            <person name="Koren S."/>
            <person name="Bechman K.B."/>
            <person name="Herman A."/>
            <person name="Abrahante J.E."/>
            <person name="Garbe J."/>
        </authorList>
    </citation>
    <scope>NUCLEOTIDE SEQUENCE</scope>
    <source>
        <strain evidence="2">Duluth1</strain>
        <tissue evidence="2">Whole animal</tissue>
    </source>
</reference>
<dbReference type="InterPro" id="IPR011333">
    <property type="entry name" value="SKP1/BTB/POZ_sf"/>
</dbReference>
<gene>
    <name evidence="2" type="ORF">DPMN_144806</name>
</gene>
<evidence type="ECO:0000313" key="2">
    <source>
        <dbReference type="EMBL" id="KAH3791323.1"/>
    </source>
</evidence>
<dbReference type="Proteomes" id="UP000828390">
    <property type="component" value="Unassembled WGS sequence"/>
</dbReference>
<accession>A0A9D4F5H1</accession>
<name>A0A9D4F5H1_DREPO</name>
<evidence type="ECO:0000313" key="3">
    <source>
        <dbReference type="Proteomes" id="UP000828390"/>
    </source>
</evidence>
<dbReference type="PANTHER" id="PTHR24413">
    <property type="entry name" value="SPECKLE-TYPE POZ PROTEIN"/>
    <property type="match status" value="1"/>
</dbReference>
<keyword evidence="3" id="KW-1185">Reference proteome</keyword>
<feature type="domain" description="BTB" evidence="1">
    <location>
        <begin position="10"/>
        <end position="68"/>
    </location>
</feature>
<sequence length="68" mass="7674">MNLLEKQILYDMTLSSGNGCQPIRCHKCILASRSPVFEAMFCGPLDESKEIIEIPDIEESVLNSFVRL</sequence>
<dbReference type="SUPFAM" id="SSF54695">
    <property type="entry name" value="POZ domain"/>
    <property type="match status" value="1"/>
</dbReference>
<comment type="caution">
    <text evidence="2">The sequence shown here is derived from an EMBL/GenBank/DDBJ whole genome shotgun (WGS) entry which is preliminary data.</text>
</comment>
<dbReference type="Pfam" id="PF00651">
    <property type="entry name" value="BTB"/>
    <property type="match status" value="1"/>
</dbReference>